<feature type="compositionally biased region" description="Polar residues" evidence="1">
    <location>
        <begin position="43"/>
        <end position="53"/>
    </location>
</feature>
<feature type="compositionally biased region" description="Basic and acidic residues" evidence="1">
    <location>
        <begin position="86"/>
        <end position="100"/>
    </location>
</feature>
<protein>
    <submittedName>
        <fullName evidence="2">Uncharacterized protein</fullName>
    </submittedName>
</protein>
<evidence type="ECO:0000313" key="3">
    <source>
        <dbReference type="Proteomes" id="UP001054945"/>
    </source>
</evidence>
<dbReference type="EMBL" id="BPLR01000214">
    <property type="protein sequence ID" value="GIY92973.1"/>
    <property type="molecule type" value="Genomic_DNA"/>
</dbReference>
<keyword evidence="3" id="KW-1185">Reference proteome</keyword>
<dbReference type="Proteomes" id="UP001054945">
    <property type="component" value="Unassembled WGS sequence"/>
</dbReference>
<gene>
    <name evidence="2" type="ORF">CEXT_734021</name>
</gene>
<sequence>MSCLYRSRVKTNLNRGDPSKKTFPRSSFVHWNETWRVTSQQLAEGYPRSTNSGGCRGNRGHWPPNGTCQNNDHIWRNSAPGPLEEEEKKRLAESELEKNSNKIGKNVSEKEELSSGIVVASQVGRQAQHAHPFSSACEIREAFSVNVISGNNCFEHPESALVPG</sequence>
<proteinExistence type="predicted"/>
<accession>A0AAV4XGR1</accession>
<evidence type="ECO:0000313" key="2">
    <source>
        <dbReference type="EMBL" id="GIY92973.1"/>
    </source>
</evidence>
<feature type="region of interest" description="Disordered" evidence="1">
    <location>
        <begin position="43"/>
        <end position="103"/>
    </location>
</feature>
<dbReference type="AlphaFoldDB" id="A0AAV4XGR1"/>
<name>A0AAV4XGR1_CAEEX</name>
<reference evidence="2 3" key="1">
    <citation type="submission" date="2021-06" db="EMBL/GenBank/DDBJ databases">
        <title>Caerostris extrusa draft genome.</title>
        <authorList>
            <person name="Kono N."/>
            <person name="Arakawa K."/>
        </authorList>
    </citation>
    <scope>NUCLEOTIDE SEQUENCE [LARGE SCALE GENOMIC DNA]</scope>
</reference>
<evidence type="ECO:0000256" key="1">
    <source>
        <dbReference type="SAM" id="MobiDB-lite"/>
    </source>
</evidence>
<comment type="caution">
    <text evidence="2">The sequence shown here is derived from an EMBL/GenBank/DDBJ whole genome shotgun (WGS) entry which is preliminary data.</text>
</comment>
<organism evidence="2 3">
    <name type="scientific">Caerostris extrusa</name>
    <name type="common">Bark spider</name>
    <name type="synonym">Caerostris bankana</name>
    <dbReference type="NCBI Taxonomy" id="172846"/>
    <lineage>
        <taxon>Eukaryota</taxon>
        <taxon>Metazoa</taxon>
        <taxon>Ecdysozoa</taxon>
        <taxon>Arthropoda</taxon>
        <taxon>Chelicerata</taxon>
        <taxon>Arachnida</taxon>
        <taxon>Araneae</taxon>
        <taxon>Araneomorphae</taxon>
        <taxon>Entelegynae</taxon>
        <taxon>Araneoidea</taxon>
        <taxon>Araneidae</taxon>
        <taxon>Caerostris</taxon>
    </lineage>
</organism>